<keyword evidence="1" id="KW-0732">Signal</keyword>
<dbReference type="Proteomes" id="UP000483820">
    <property type="component" value="Chromosome V"/>
</dbReference>
<evidence type="ECO:0000313" key="3">
    <source>
        <dbReference type="Proteomes" id="UP000483820"/>
    </source>
</evidence>
<organism evidence="2 3">
    <name type="scientific">Caenorhabditis remanei</name>
    <name type="common">Caenorhabditis vulgaris</name>
    <dbReference type="NCBI Taxonomy" id="31234"/>
    <lineage>
        <taxon>Eukaryota</taxon>
        <taxon>Metazoa</taxon>
        <taxon>Ecdysozoa</taxon>
        <taxon>Nematoda</taxon>
        <taxon>Chromadorea</taxon>
        <taxon>Rhabditida</taxon>
        <taxon>Rhabditina</taxon>
        <taxon>Rhabditomorpha</taxon>
        <taxon>Rhabditoidea</taxon>
        <taxon>Rhabditidae</taxon>
        <taxon>Peloderinae</taxon>
        <taxon>Caenorhabditis</taxon>
    </lineage>
</organism>
<dbReference type="PANTHER" id="PTHR34721">
    <property type="entry name" value="PROTEIN CBG09734"/>
    <property type="match status" value="1"/>
</dbReference>
<protein>
    <recommendedName>
        <fullName evidence="4">UPAR/Ly6 domain-containing protein</fullName>
    </recommendedName>
</protein>
<dbReference type="KEGG" id="crq:GCK72_017903"/>
<gene>
    <name evidence="2" type="ORF">GCK72_017903</name>
</gene>
<dbReference type="GeneID" id="9825199"/>
<dbReference type="CTD" id="9825199"/>
<dbReference type="PANTHER" id="PTHR34721:SF14">
    <property type="entry name" value="ACTIVIN_RECP DOMAIN-CONTAINING PROTEIN"/>
    <property type="match status" value="1"/>
</dbReference>
<dbReference type="EMBL" id="WUAV01000005">
    <property type="protein sequence ID" value="KAF1751349.1"/>
    <property type="molecule type" value="Genomic_DNA"/>
</dbReference>
<comment type="caution">
    <text evidence="2">The sequence shown here is derived from an EMBL/GenBank/DDBJ whole genome shotgun (WGS) entry which is preliminary data.</text>
</comment>
<feature type="chain" id="PRO_5025359093" description="UPAR/Ly6 domain-containing protein" evidence="1">
    <location>
        <begin position="20"/>
        <end position="155"/>
    </location>
</feature>
<dbReference type="AlphaFoldDB" id="A0A6A5GA52"/>
<sequence>MTTISISLFLLPIVVFSSSNPLQNSTDVIEKPRQRLYNPLVCYVETEGQLYGEEYHESQRHEPCGPDVKYCQKITGHFIAAGGEVTKITMKGCDTVSLMPHFAGLECRGNGCAERSEGDEIYNVCCCNTETCNSTFQLSLFIPSLVFLITTFVFF</sequence>
<feature type="signal peptide" evidence="1">
    <location>
        <begin position="1"/>
        <end position="19"/>
    </location>
</feature>
<reference evidence="2 3" key="1">
    <citation type="submission" date="2019-12" db="EMBL/GenBank/DDBJ databases">
        <title>Chromosome-level assembly of the Caenorhabditis remanei genome.</title>
        <authorList>
            <person name="Teterina A.A."/>
            <person name="Willis J.H."/>
            <person name="Phillips P.C."/>
        </authorList>
    </citation>
    <scope>NUCLEOTIDE SEQUENCE [LARGE SCALE GENOMIC DNA]</scope>
    <source>
        <strain evidence="2 3">PX506</strain>
        <tissue evidence="2">Whole organism</tissue>
    </source>
</reference>
<evidence type="ECO:0008006" key="4">
    <source>
        <dbReference type="Google" id="ProtNLM"/>
    </source>
</evidence>
<evidence type="ECO:0000256" key="1">
    <source>
        <dbReference type="SAM" id="SignalP"/>
    </source>
</evidence>
<name>A0A6A5GA52_CAERE</name>
<evidence type="ECO:0000313" key="2">
    <source>
        <dbReference type="EMBL" id="KAF1751349.1"/>
    </source>
</evidence>
<accession>A0A6A5GA52</accession>
<dbReference type="RefSeq" id="XP_003112679.2">
    <property type="nucleotide sequence ID" value="XM_003112631.2"/>
</dbReference>
<proteinExistence type="predicted"/>